<proteinExistence type="predicted"/>
<sequence>MNYFLVFKSKLNYPLKFSLSNKTNGSWLAVGRFITEPPAAPLVYEDAGNSKVSYEDLLSLDIIETVGGGVLFSERFKDLIIAIAKNDVQVFPATFTYKGLSNTSYYAVNIFNTVDCYDLNTSVYTKHPVDGSLKFSKSSLKTTPLEEYGYEYHIVRSAEDNKIVVSDIFKQQVEAAKINSVGFKK</sequence>
<dbReference type="InterPro" id="IPR012433">
    <property type="entry name" value="Imm11"/>
</dbReference>
<organism evidence="2 3">
    <name type="scientific">Terrimonas rubra</name>
    <dbReference type="NCBI Taxonomy" id="1035890"/>
    <lineage>
        <taxon>Bacteria</taxon>
        <taxon>Pseudomonadati</taxon>
        <taxon>Bacteroidota</taxon>
        <taxon>Chitinophagia</taxon>
        <taxon>Chitinophagales</taxon>
        <taxon>Chitinophagaceae</taxon>
        <taxon>Terrimonas</taxon>
    </lineage>
</organism>
<dbReference type="Proteomes" id="UP001597511">
    <property type="component" value="Unassembled WGS sequence"/>
</dbReference>
<accession>A0ABW6A872</accession>
<comment type="caution">
    <text evidence="2">The sequence shown here is derived from an EMBL/GenBank/DDBJ whole genome shotgun (WGS) entry which is preliminary data.</text>
</comment>
<evidence type="ECO:0000313" key="3">
    <source>
        <dbReference type="Proteomes" id="UP001597511"/>
    </source>
</evidence>
<feature type="domain" description="Immunity MXAN-0049 protein" evidence="1">
    <location>
        <begin position="61"/>
        <end position="185"/>
    </location>
</feature>
<protein>
    <submittedName>
        <fullName evidence="2">Imm11 family protein</fullName>
    </submittedName>
</protein>
<name>A0ABW6A872_9BACT</name>
<dbReference type="Pfam" id="PF07791">
    <property type="entry name" value="Imm11"/>
    <property type="match status" value="1"/>
</dbReference>
<dbReference type="EMBL" id="JBHUOZ010000003">
    <property type="protein sequence ID" value="MFD2921472.1"/>
    <property type="molecule type" value="Genomic_DNA"/>
</dbReference>
<evidence type="ECO:0000313" key="2">
    <source>
        <dbReference type="EMBL" id="MFD2921472.1"/>
    </source>
</evidence>
<keyword evidence="3" id="KW-1185">Reference proteome</keyword>
<dbReference type="RefSeq" id="WP_386101843.1">
    <property type="nucleotide sequence ID" value="NZ_JBHUOZ010000003.1"/>
</dbReference>
<gene>
    <name evidence="2" type="ORF">ACFS6H_17220</name>
</gene>
<evidence type="ECO:0000259" key="1">
    <source>
        <dbReference type="Pfam" id="PF07791"/>
    </source>
</evidence>
<reference evidence="3" key="1">
    <citation type="journal article" date="2019" name="Int. J. Syst. Evol. Microbiol.">
        <title>The Global Catalogue of Microorganisms (GCM) 10K type strain sequencing project: providing services to taxonomists for standard genome sequencing and annotation.</title>
        <authorList>
            <consortium name="The Broad Institute Genomics Platform"/>
            <consortium name="The Broad Institute Genome Sequencing Center for Infectious Disease"/>
            <person name="Wu L."/>
            <person name="Ma J."/>
        </authorList>
    </citation>
    <scope>NUCLEOTIDE SEQUENCE [LARGE SCALE GENOMIC DNA]</scope>
    <source>
        <strain evidence="3">KCTC 23299</strain>
    </source>
</reference>